<dbReference type="OrthoDB" id="10329049at2759"/>
<dbReference type="Pfam" id="PF04385">
    <property type="entry name" value="FAINT"/>
    <property type="match status" value="1"/>
</dbReference>
<keyword evidence="1" id="KW-1133">Transmembrane helix</keyword>
<dbReference type="RefSeq" id="XP_009691912.1">
    <property type="nucleotide sequence ID" value="XM_009693617.1"/>
</dbReference>
<feature type="transmembrane region" description="Helical" evidence="1">
    <location>
        <begin position="6"/>
        <end position="29"/>
    </location>
</feature>
<organism evidence="2 3">
    <name type="scientific">Theileria orientalis strain Shintoku</name>
    <dbReference type="NCBI Taxonomy" id="869250"/>
    <lineage>
        <taxon>Eukaryota</taxon>
        <taxon>Sar</taxon>
        <taxon>Alveolata</taxon>
        <taxon>Apicomplexa</taxon>
        <taxon>Aconoidasida</taxon>
        <taxon>Piroplasmida</taxon>
        <taxon>Theileriidae</taxon>
        <taxon>Theileria</taxon>
    </lineage>
</organism>
<dbReference type="InterPro" id="IPR007480">
    <property type="entry name" value="DUF529"/>
</dbReference>
<reference evidence="2 3" key="1">
    <citation type="journal article" date="2012" name="MBio">
        <title>Comparative genome analysis of three eukaryotic parasites with differing abilities to transform leukocytes reveals key mediators of Theileria-induced leukocyte transformation.</title>
        <authorList>
            <person name="Hayashida K."/>
            <person name="Hara Y."/>
            <person name="Abe T."/>
            <person name="Yamasaki C."/>
            <person name="Toyoda A."/>
            <person name="Kosuge T."/>
            <person name="Suzuki Y."/>
            <person name="Sato Y."/>
            <person name="Kawashima S."/>
            <person name="Katayama T."/>
            <person name="Wakaguri H."/>
            <person name="Inoue N."/>
            <person name="Homma K."/>
            <person name="Tada-Umezaki M."/>
            <person name="Yagi Y."/>
            <person name="Fujii Y."/>
            <person name="Habara T."/>
            <person name="Kanehisa M."/>
            <person name="Watanabe H."/>
            <person name="Ito K."/>
            <person name="Gojobori T."/>
            <person name="Sugawara H."/>
            <person name="Imanishi T."/>
            <person name="Weir W."/>
            <person name="Gardner M."/>
            <person name="Pain A."/>
            <person name="Shiels B."/>
            <person name="Hattori M."/>
            <person name="Nene V."/>
            <person name="Sugimoto C."/>
        </authorList>
    </citation>
    <scope>NUCLEOTIDE SEQUENCE [LARGE SCALE GENOMIC DNA]</scope>
    <source>
        <strain evidence="2 3">Shintoku</strain>
    </source>
</reference>
<keyword evidence="1" id="KW-0812">Transmembrane</keyword>
<evidence type="ECO:0000313" key="3">
    <source>
        <dbReference type="Proteomes" id="UP000003786"/>
    </source>
</evidence>
<evidence type="ECO:0000256" key="1">
    <source>
        <dbReference type="SAM" id="Phobius"/>
    </source>
</evidence>
<accession>J4C458</accession>
<dbReference type="EMBL" id="AP011948">
    <property type="protein sequence ID" value="BAM41611.1"/>
    <property type="molecule type" value="Genomic_DNA"/>
</dbReference>
<name>J4C458_THEOR</name>
<gene>
    <name evidence="2" type="ORF">TOT_030000875</name>
</gene>
<dbReference type="eggNOG" id="ENOG502QXAY">
    <property type="taxonomic scope" value="Eukaryota"/>
</dbReference>
<protein>
    <submittedName>
        <fullName evidence="2">Uncharacterized protein</fullName>
    </submittedName>
</protein>
<dbReference type="KEGG" id="tot:TOT_030000875"/>
<sequence>MTTTRRVVFTVLLLFLALLITAGLILIFVRPWAKKKTEAPVGIPVEEHPKFIQVFTLHGSETKTNDTSKYTVNKHTALSSVIYEYCLKDDAQCTQVNYEDAVFWKYSDNTSYGYPKRFSVNVSEKKGSVTFKDYVCYYRLEGLHWHLYFTAKKDYSIDSDNNKKDTGRNYFLKKESDYIGHSFNSVRGGGPDSGIVYKDATVDITVEHNTDQYGYEELEPGHGQDDCKLYVMKHGYRCNKVNDGSMYNIWTAKGDERVTEILLSDKRSPRKIVELVFTDCSRKYFYKPFVLLPWQQFTPK</sequence>
<dbReference type="AlphaFoldDB" id="J4C458"/>
<proteinExistence type="predicted"/>
<dbReference type="VEuPathDB" id="PiroplasmaDB:TOT_030000875"/>
<dbReference type="GeneID" id="20716015"/>
<dbReference type="Proteomes" id="UP000003786">
    <property type="component" value="Chromosome 3"/>
</dbReference>
<keyword evidence="1" id="KW-0472">Membrane</keyword>
<evidence type="ECO:0000313" key="2">
    <source>
        <dbReference type="EMBL" id="BAM41611.1"/>
    </source>
</evidence>
<keyword evidence="3" id="KW-1185">Reference proteome</keyword>